<dbReference type="Pfam" id="PF04264">
    <property type="entry name" value="YceI"/>
    <property type="match status" value="1"/>
</dbReference>
<dbReference type="GeneID" id="300553901"/>
<evidence type="ECO:0000313" key="3">
    <source>
        <dbReference type="EMBL" id="KGM18075.1"/>
    </source>
</evidence>
<accession>A0A0A2DFY5</accession>
<sequence>MSDFSKYAGNYTIDSDHSELGFTARHAMITKVRGNFDEFSGTVSANEDFSNVSINVEINTGSINTNNTDRDNHLRSGDFFETEAHPQITFVSNEAKPLDEDTLRVTGDLTIKGVTKQITIDFDFNGEATDPWGQTRVGFEGETTINRRDFGLTWQTKLDNGGVLVSEKIGLKFDLSLVKQQ</sequence>
<comment type="caution">
    <text evidence="3">The sequence shown here is derived from an EMBL/GenBank/DDBJ whole genome shotgun (WGS) entry which is preliminary data.</text>
</comment>
<dbReference type="PANTHER" id="PTHR34406:SF1">
    <property type="entry name" value="PROTEIN YCEI"/>
    <property type="match status" value="1"/>
</dbReference>
<dbReference type="SUPFAM" id="SSF101874">
    <property type="entry name" value="YceI-like"/>
    <property type="match status" value="1"/>
</dbReference>
<dbReference type="InterPro" id="IPR007372">
    <property type="entry name" value="Lipid/polyisoprenoid-bd_YceI"/>
</dbReference>
<proteinExistence type="inferred from homology"/>
<organism evidence="3 4">
    <name type="scientific">Corynebacterium auriscanis</name>
    <dbReference type="NCBI Taxonomy" id="99807"/>
    <lineage>
        <taxon>Bacteria</taxon>
        <taxon>Bacillati</taxon>
        <taxon>Actinomycetota</taxon>
        <taxon>Actinomycetes</taxon>
        <taxon>Mycobacteriales</taxon>
        <taxon>Corynebacteriaceae</taxon>
        <taxon>Corynebacterium</taxon>
    </lineage>
</organism>
<dbReference type="InterPro" id="IPR036761">
    <property type="entry name" value="TTHA0802/YceI-like_sf"/>
</dbReference>
<evidence type="ECO:0000259" key="2">
    <source>
        <dbReference type="SMART" id="SM00867"/>
    </source>
</evidence>
<dbReference type="AlphaFoldDB" id="A0A0A2DFY5"/>
<dbReference type="SMART" id="SM00867">
    <property type="entry name" value="YceI"/>
    <property type="match status" value="1"/>
</dbReference>
<dbReference type="Proteomes" id="UP000030145">
    <property type="component" value="Unassembled WGS sequence"/>
</dbReference>
<evidence type="ECO:0000313" key="4">
    <source>
        <dbReference type="Proteomes" id="UP000030145"/>
    </source>
</evidence>
<name>A0A0A2DFY5_9CORY</name>
<dbReference type="EMBL" id="JRVJ01000023">
    <property type="protein sequence ID" value="KGM18075.1"/>
    <property type="molecule type" value="Genomic_DNA"/>
</dbReference>
<protein>
    <submittedName>
        <fullName evidence="3">Polyisoprenoid-binding protein</fullName>
    </submittedName>
</protein>
<reference evidence="3 4" key="1">
    <citation type="submission" date="2014-10" db="EMBL/GenBank/DDBJ databases">
        <title>Whole Genome sequence of Corynebacterium auriscanis strain CIP 106629.</title>
        <authorList>
            <person name="Hassan S.S."/>
            <person name="Jamal S.B."/>
            <person name="Tiwari S."/>
            <person name="Oliveira L.D.C."/>
            <person name="Souza F."/>
            <person name="Mariano D.C."/>
            <person name="Almeida S."/>
            <person name="Dorella F."/>
            <person name="Pereira F."/>
            <person name="Carvalho A."/>
            <person name="Leal C.A."/>
            <person name="Soares S.D.C."/>
            <person name="Figueiredo H.C."/>
            <person name="Silva A."/>
            <person name="Azevedo V.A."/>
        </authorList>
    </citation>
    <scope>NUCLEOTIDE SEQUENCE [LARGE SCALE GENOMIC DNA]</scope>
    <source>
        <strain evidence="3 4">CIP 106629</strain>
    </source>
</reference>
<feature type="domain" description="Lipid/polyisoprenoid-binding YceI-like" evidence="2">
    <location>
        <begin position="10"/>
        <end position="178"/>
    </location>
</feature>
<dbReference type="Gene3D" id="2.40.128.110">
    <property type="entry name" value="Lipid/polyisoprenoid-binding, YceI-like"/>
    <property type="match status" value="1"/>
</dbReference>
<gene>
    <name evidence="3" type="ORF">MA47_10505</name>
</gene>
<dbReference type="RefSeq" id="WP_035116102.1">
    <property type="nucleotide sequence ID" value="NZ_CP047046.1"/>
</dbReference>
<evidence type="ECO:0000256" key="1">
    <source>
        <dbReference type="ARBA" id="ARBA00008812"/>
    </source>
</evidence>
<keyword evidence="4" id="KW-1185">Reference proteome</keyword>
<dbReference type="PANTHER" id="PTHR34406">
    <property type="entry name" value="PROTEIN YCEI"/>
    <property type="match status" value="1"/>
</dbReference>
<comment type="similarity">
    <text evidence="1">Belongs to the UPF0312 family.</text>
</comment>